<keyword evidence="4 5" id="KW-0732">Signal</keyword>
<feature type="chain" id="PRO_5044965734" description="RxLR effector protein" evidence="5">
    <location>
        <begin position="20"/>
        <end position="400"/>
    </location>
</feature>
<gene>
    <name evidence="6" type="ORF">V7S43_011159</name>
</gene>
<evidence type="ECO:0000256" key="2">
    <source>
        <dbReference type="ARBA" id="ARBA00010400"/>
    </source>
</evidence>
<proteinExistence type="inferred from homology"/>
<comment type="function">
    <text evidence="5">Effector that suppresses plant defense responses during pathogen infection.</text>
</comment>
<comment type="similarity">
    <text evidence="2 5">Belongs to the RxLR effector family.</text>
</comment>
<evidence type="ECO:0000256" key="3">
    <source>
        <dbReference type="ARBA" id="ARBA00022525"/>
    </source>
</evidence>
<reference evidence="6 7" key="1">
    <citation type="submission" date="2024-09" db="EMBL/GenBank/DDBJ databases">
        <title>Genome sequencing and assembly of Phytophthora oleae, isolate VK10A, causative agent of rot of olive drupes.</title>
        <authorList>
            <person name="Conti Taguali S."/>
            <person name="Riolo M."/>
            <person name="La Spada F."/>
            <person name="Cacciola S.O."/>
            <person name="Dionisio G."/>
        </authorList>
    </citation>
    <scope>NUCLEOTIDE SEQUENCE [LARGE SCALE GENOMIC DNA]</scope>
    <source>
        <strain evidence="6 7">VK10A</strain>
    </source>
</reference>
<dbReference type="AlphaFoldDB" id="A0ABD3FE24"/>
<keyword evidence="7" id="KW-1185">Reference proteome</keyword>
<feature type="signal peptide" evidence="5">
    <location>
        <begin position="1"/>
        <end position="19"/>
    </location>
</feature>
<accession>A0ABD3FE24</accession>
<evidence type="ECO:0000256" key="5">
    <source>
        <dbReference type="RuleBase" id="RU367124"/>
    </source>
</evidence>
<organism evidence="6 7">
    <name type="scientific">Phytophthora oleae</name>
    <dbReference type="NCBI Taxonomy" id="2107226"/>
    <lineage>
        <taxon>Eukaryota</taxon>
        <taxon>Sar</taxon>
        <taxon>Stramenopiles</taxon>
        <taxon>Oomycota</taxon>
        <taxon>Peronosporomycetes</taxon>
        <taxon>Peronosporales</taxon>
        <taxon>Peronosporaceae</taxon>
        <taxon>Phytophthora</taxon>
    </lineage>
</organism>
<comment type="domain">
    <text evidence="5">The RxLR-dEER motif acts to carry the protein into the host cell cytoplasm through binding to cell surface phosphatidylinositol-3-phosphate.</text>
</comment>
<name>A0ABD3FE24_9STRA</name>
<protein>
    <recommendedName>
        <fullName evidence="5">RxLR effector protein</fullName>
    </recommendedName>
</protein>
<keyword evidence="3 5" id="KW-0964">Secreted</keyword>
<evidence type="ECO:0000313" key="7">
    <source>
        <dbReference type="Proteomes" id="UP001632037"/>
    </source>
</evidence>
<evidence type="ECO:0000256" key="4">
    <source>
        <dbReference type="ARBA" id="ARBA00022729"/>
    </source>
</evidence>
<comment type="subcellular location">
    <subcellularLocation>
        <location evidence="1 5">Secreted</location>
    </subcellularLocation>
</comment>
<evidence type="ECO:0000256" key="1">
    <source>
        <dbReference type="ARBA" id="ARBA00004613"/>
    </source>
</evidence>
<dbReference type="InterPro" id="IPR031825">
    <property type="entry name" value="RXLR"/>
</dbReference>
<dbReference type="EMBL" id="JBIMZQ010000026">
    <property type="protein sequence ID" value="KAL3663744.1"/>
    <property type="molecule type" value="Genomic_DNA"/>
</dbReference>
<dbReference type="Pfam" id="PF16810">
    <property type="entry name" value="RXLR"/>
    <property type="match status" value="1"/>
</dbReference>
<dbReference type="Proteomes" id="UP001632037">
    <property type="component" value="Unassembled WGS sequence"/>
</dbReference>
<sequence length="400" mass="45025">MRVHCLVLLAAAIVSATDAVTAQALPEEQNLSRFLRTHKATKATQDNSEERVSFAGIEFKLGFIDDILEQMHLSSTFKELLAKRGNAEKAYKAFKVDEVVDDVFQSSQWKEWAEYVKYVAVRNKENADEALAAAMSVAYKPDGLSKMLATAAKNPDTIKIATTLENAQQSRWIRGGFTPNAIFKTLKLDKADDIFDSPQFATWTNFLKTYNIENPKKVVTDFEVLSSTFGEQKFVKLLASADDSPYAQAMNKQLVQSWIDDVTHPINLFARLKLNEGDDLLTNPILSTWVQYMKAFNTEYPKQATTMIGTFTKTYGDEKLALMIREATKSSDKKVVEFATNLQTAQFNQWMADKKSPKEMLKVLGINSHKLSETPLGGVWRAYNKEYTKKLAGGDFAFQP</sequence>
<comment type="caution">
    <text evidence="6">The sequence shown here is derived from an EMBL/GenBank/DDBJ whole genome shotgun (WGS) entry which is preliminary data.</text>
</comment>
<evidence type="ECO:0000313" key="6">
    <source>
        <dbReference type="EMBL" id="KAL3663744.1"/>
    </source>
</evidence>